<name>A0AAD5RPJ8_9PEZI</name>
<dbReference type="Proteomes" id="UP001201980">
    <property type="component" value="Unassembled WGS sequence"/>
</dbReference>
<keyword evidence="3" id="KW-1185">Reference proteome</keyword>
<dbReference type="EMBL" id="JAKWBI020000155">
    <property type="protein sequence ID" value="KAJ2901359.1"/>
    <property type="molecule type" value="Genomic_DNA"/>
</dbReference>
<comment type="caution">
    <text evidence="2">The sequence shown here is derived from an EMBL/GenBank/DDBJ whole genome shotgun (WGS) entry which is preliminary data.</text>
</comment>
<organism evidence="2 3">
    <name type="scientific">Zalerion maritima</name>
    <dbReference type="NCBI Taxonomy" id="339359"/>
    <lineage>
        <taxon>Eukaryota</taxon>
        <taxon>Fungi</taxon>
        <taxon>Dikarya</taxon>
        <taxon>Ascomycota</taxon>
        <taxon>Pezizomycotina</taxon>
        <taxon>Sordariomycetes</taxon>
        <taxon>Lulworthiomycetidae</taxon>
        <taxon>Lulworthiales</taxon>
        <taxon>Lulworthiaceae</taxon>
        <taxon>Zalerion</taxon>
    </lineage>
</organism>
<dbReference type="AlphaFoldDB" id="A0AAD5RPJ8"/>
<sequence length="238" mass="24637">MPGASDLDTVGERPSLLYCRFRRNHMPTSSKDTPPTPPTTPPTMAPTGLLSSSSPVPGAAVSITPGPVTSDVKSPPESPPELAVSSPDALDADDSSAEEVEEVVDSDEDPDGDDDESSLGSSVAVARSGSHLVPLSLPPHTTLETVAPSEVITKLSQYALESSEQHVVLAPTPSQPVLPPSTKFMHAVGMGPSQPAESVPSQQRNHVPIGVHVRSAALQVMAASETFVLSVWLNGTGS</sequence>
<reference evidence="2" key="1">
    <citation type="submission" date="2022-07" db="EMBL/GenBank/DDBJ databases">
        <title>Draft genome sequence of Zalerion maritima ATCC 34329, a (micro)plastics degrading marine fungus.</title>
        <authorList>
            <person name="Paco A."/>
            <person name="Goncalves M.F.M."/>
            <person name="Rocha-Santos T.A.P."/>
            <person name="Alves A."/>
        </authorList>
    </citation>
    <scope>NUCLEOTIDE SEQUENCE</scope>
    <source>
        <strain evidence="2">ATCC 34329</strain>
    </source>
</reference>
<evidence type="ECO:0000313" key="3">
    <source>
        <dbReference type="Proteomes" id="UP001201980"/>
    </source>
</evidence>
<protein>
    <submittedName>
        <fullName evidence="2">Uncharacterized protein</fullName>
    </submittedName>
</protein>
<feature type="compositionally biased region" description="Low complexity" evidence="1">
    <location>
        <begin position="45"/>
        <end position="62"/>
    </location>
</feature>
<accession>A0AAD5RPJ8</accession>
<evidence type="ECO:0000256" key="1">
    <source>
        <dbReference type="SAM" id="MobiDB-lite"/>
    </source>
</evidence>
<gene>
    <name evidence="2" type="ORF">MKZ38_001913</name>
</gene>
<evidence type="ECO:0000313" key="2">
    <source>
        <dbReference type="EMBL" id="KAJ2901359.1"/>
    </source>
</evidence>
<feature type="compositionally biased region" description="Acidic residues" evidence="1">
    <location>
        <begin position="90"/>
        <end position="117"/>
    </location>
</feature>
<feature type="compositionally biased region" description="Pro residues" evidence="1">
    <location>
        <begin position="34"/>
        <end position="44"/>
    </location>
</feature>
<proteinExistence type="predicted"/>
<feature type="region of interest" description="Disordered" evidence="1">
    <location>
        <begin position="21"/>
        <end position="125"/>
    </location>
</feature>